<sequence length="464" mass="51948">MSRIKHHALAACVAAGAALGANLAAAVGEAEAARLGKELTPLGAERAGNKDGSIPEWKGCPDLGAPLDKLKAGDRRWDPYAAEKPLYTVTAANMAQYADKLSDGVRALLQKYPETMKLDVYPTHRNHCAPEWVYQATAKNAVNAKRVAGGDNDGVEGAVNGIPFPIPKDGAEVRWNTNFRWRGESFESKLRHFSMTSAGDRVLGTQDLQYNQFEAYRKGMSPQEYAAKGYLGWMLMQITDAPSFRAGEGIVARDSTNYVERDRQVWQYLVGQRRVRRAPNMGWDTPDFVNSGANFFDEVFGSPYTSQERYEYKLAGKKEMLIPYNNNKVFGLKEDGIYLKDHHNPDAIRWELHRVWVLEATLKPGKRHAVSKRVFYVDEDTWGTALFDGWDPSGKLWRVSLSLNYYLPDMPGVMSSYSDILYVLDGSWSSRNTVFYEPGYQLKAVAMKPDSVFTPDALSGRGVR</sequence>
<keyword evidence="3" id="KW-1185">Reference proteome</keyword>
<feature type="chain" id="PRO_5047461433" evidence="1">
    <location>
        <begin position="21"/>
        <end position="464"/>
    </location>
</feature>
<gene>
    <name evidence="2" type="ORF">ACFPTN_21195</name>
</gene>
<comment type="caution">
    <text evidence="2">The sequence shown here is derived from an EMBL/GenBank/DDBJ whole genome shotgun (WGS) entry which is preliminary data.</text>
</comment>
<dbReference type="Gene3D" id="2.50.20.10">
    <property type="entry name" value="Lipoprotein localisation LolA/LolB/LppX"/>
    <property type="match status" value="1"/>
</dbReference>
<dbReference type="Proteomes" id="UP001595974">
    <property type="component" value="Unassembled WGS sequence"/>
</dbReference>
<dbReference type="CDD" id="cd16329">
    <property type="entry name" value="LolA_like"/>
    <property type="match status" value="1"/>
</dbReference>
<accession>A0ABW1AXW2</accession>
<dbReference type="RefSeq" id="WP_096449795.1">
    <property type="nucleotide sequence ID" value="NZ_JBHSOG010000101.1"/>
</dbReference>
<evidence type="ECO:0000313" key="2">
    <source>
        <dbReference type="EMBL" id="MFC5771904.1"/>
    </source>
</evidence>
<dbReference type="EMBL" id="JBHSOG010000101">
    <property type="protein sequence ID" value="MFC5771904.1"/>
    <property type="molecule type" value="Genomic_DNA"/>
</dbReference>
<keyword evidence="1" id="KW-0732">Signal</keyword>
<dbReference type="Pfam" id="PF07044">
    <property type="entry name" value="DUF1329"/>
    <property type="match status" value="1"/>
</dbReference>
<dbReference type="InterPro" id="IPR010752">
    <property type="entry name" value="DUF1329"/>
</dbReference>
<protein>
    <submittedName>
        <fullName evidence="2">DUF1329 domain-containing protein</fullName>
    </submittedName>
</protein>
<evidence type="ECO:0000256" key="1">
    <source>
        <dbReference type="SAM" id="SignalP"/>
    </source>
</evidence>
<evidence type="ECO:0000313" key="3">
    <source>
        <dbReference type="Proteomes" id="UP001595974"/>
    </source>
</evidence>
<proteinExistence type="predicted"/>
<reference evidence="3" key="1">
    <citation type="journal article" date="2019" name="Int. J. Syst. Evol. Microbiol.">
        <title>The Global Catalogue of Microorganisms (GCM) 10K type strain sequencing project: providing services to taxonomists for standard genome sequencing and annotation.</title>
        <authorList>
            <consortium name="The Broad Institute Genomics Platform"/>
            <consortium name="The Broad Institute Genome Sequencing Center for Infectious Disease"/>
            <person name="Wu L."/>
            <person name="Ma J."/>
        </authorList>
    </citation>
    <scope>NUCLEOTIDE SEQUENCE [LARGE SCALE GENOMIC DNA]</scope>
    <source>
        <strain evidence="3">SHR3</strain>
    </source>
</reference>
<organism evidence="2 3">
    <name type="scientific">Thauera sinica</name>
    <dbReference type="NCBI Taxonomy" id="2665146"/>
    <lineage>
        <taxon>Bacteria</taxon>
        <taxon>Pseudomonadati</taxon>
        <taxon>Pseudomonadota</taxon>
        <taxon>Betaproteobacteria</taxon>
        <taxon>Rhodocyclales</taxon>
        <taxon>Zoogloeaceae</taxon>
        <taxon>Thauera</taxon>
    </lineage>
</organism>
<name>A0ABW1AXW2_9RHOO</name>
<feature type="signal peptide" evidence="1">
    <location>
        <begin position="1"/>
        <end position="20"/>
    </location>
</feature>